<dbReference type="PANTHER" id="PTHR42916">
    <property type="entry name" value="2-SUCCINYL-5-ENOLPYRUVYL-6-HYDROXY-3-CYCLOHEXENE-1-CARBOXYLATE SYNTHASE"/>
    <property type="match status" value="1"/>
</dbReference>
<evidence type="ECO:0000259" key="7">
    <source>
        <dbReference type="Pfam" id="PF02775"/>
    </source>
</evidence>
<keyword evidence="6" id="KW-0474">Menaquinone biosynthesis</keyword>
<accession>A0A840F0K3</accession>
<dbReference type="GO" id="GO:0030145">
    <property type="term" value="F:manganese ion binding"/>
    <property type="evidence" value="ECO:0007669"/>
    <property type="project" value="UniProtKB-UniRule"/>
</dbReference>
<comment type="cofactor">
    <cofactor evidence="6">
        <name>thiamine diphosphate</name>
        <dbReference type="ChEBI" id="CHEBI:58937"/>
    </cofactor>
    <text evidence="6">Binds 1 thiamine pyrophosphate per subunit.</text>
</comment>
<comment type="function">
    <text evidence="6">Catalyzes the thiamine diphosphate-dependent decarboxylation of 2-oxoglutarate and the subsequent addition of the resulting succinic semialdehyde-thiamine pyrophosphate anion to isochorismate to yield 2-succinyl-5-enolpyruvyl-6-hydroxy-3-cyclohexene-1-carboxylate (SEPHCHC).</text>
</comment>
<keyword evidence="1 6" id="KW-0808">Transferase</keyword>
<dbReference type="GO" id="GO:0030976">
    <property type="term" value="F:thiamine pyrophosphate binding"/>
    <property type="evidence" value="ECO:0007669"/>
    <property type="project" value="UniProtKB-UniRule"/>
</dbReference>
<dbReference type="GO" id="GO:0000287">
    <property type="term" value="F:magnesium ion binding"/>
    <property type="evidence" value="ECO:0007669"/>
    <property type="project" value="UniProtKB-UniRule"/>
</dbReference>
<feature type="domain" description="Menaquinone biosynthesis protein MenD middle" evidence="9">
    <location>
        <begin position="293"/>
        <end position="407"/>
    </location>
</feature>
<keyword evidence="5 6" id="KW-0464">Manganese</keyword>
<evidence type="ECO:0000259" key="8">
    <source>
        <dbReference type="Pfam" id="PF02776"/>
    </source>
</evidence>
<dbReference type="AlphaFoldDB" id="A0A840F0K3"/>
<comment type="pathway">
    <text evidence="6">Quinol/quinone metabolism; menaquinone biosynthesis.</text>
</comment>
<dbReference type="UniPathway" id="UPA01057">
    <property type="reaction ID" value="UER00164"/>
</dbReference>
<dbReference type="Pfam" id="PF16582">
    <property type="entry name" value="TPP_enzyme_M_2"/>
    <property type="match status" value="1"/>
</dbReference>
<dbReference type="EC" id="2.2.1.9" evidence="6"/>
<dbReference type="EMBL" id="JACIFO010000010">
    <property type="protein sequence ID" value="MBB4119794.1"/>
    <property type="molecule type" value="Genomic_DNA"/>
</dbReference>
<dbReference type="PANTHER" id="PTHR42916:SF1">
    <property type="entry name" value="PROTEIN PHYLLO, CHLOROPLASTIC"/>
    <property type="match status" value="1"/>
</dbReference>
<dbReference type="Pfam" id="PF02775">
    <property type="entry name" value="TPP_enzyme_C"/>
    <property type="match status" value="1"/>
</dbReference>
<dbReference type="GO" id="GO:0009234">
    <property type="term" value="P:menaquinone biosynthetic process"/>
    <property type="evidence" value="ECO:0007669"/>
    <property type="project" value="UniProtKB-UniRule"/>
</dbReference>
<dbReference type="Pfam" id="PF02776">
    <property type="entry name" value="TPP_enzyme_N"/>
    <property type="match status" value="1"/>
</dbReference>
<evidence type="ECO:0000256" key="2">
    <source>
        <dbReference type="ARBA" id="ARBA00022723"/>
    </source>
</evidence>
<dbReference type="CDD" id="cd02009">
    <property type="entry name" value="TPP_SHCHC_synthase"/>
    <property type="match status" value="1"/>
</dbReference>
<organism evidence="10 11">
    <name type="scientific">Mesonia hippocampi</name>
    <dbReference type="NCBI Taxonomy" id="1628250"/>
    <lineage>
        <taxon>Bacteria</taxon>
        <taxon>Pseudomonadati</taxon>
        <taxon>Bacteroidota</taxon>
        <taxon>Flavobacteriia</taxon>
        <taxon>Flavobacteriales</taxon>
        <taxon>Flavobacteriaceae</taxon>
        <taxon>Mesonia</taxon>
    </lineage>
</organism>
<evidence type="ECO:0000313" key="11">
    <source>
        <dbReference type="Proteomes" id="UP000553034"/>
    </source>
</evidence>
<gene>
    <name evidence="6" type="primary">menD</name>
    <name evidence="10" type="ORF">GGR32_002100</name>
</gene>
<evidence type="ECO:0000313" key="10">
    <source>
        <dbReference type="EMBL" id="MBB4119794.1"/>
    </source>
</evidence>
<comment type="similarity">
    <text evidence="6">Belongs to the TPP enzyme family. MenD subfamily.</text>
</comment>
<proteinExistence type="inferred from homology"/>
<feature type="domain" description="Thiamine pyrophosphate enzyme N-terminal TPP-binding" evidence="8">
    <location>
        <begin position="8"/>
        <end position="117"/>
    </location>
</feature>
<dbReference type="GO" id="GO:0070204">
    <property type="term" value="F:2-succinyl-5-enolpyruvyl-6-hydroxy-3-cyclohexene-1-carboxylic-acid synthase activity"/>
    <property type="evidence" value="ECO:0007669"/>
    <property type="project" value="UniProtKB-UniRule"/>
</dbReference>
<comment type="catalytic activity">
    <reaction evidence="6">
        <text>isochorismate + 2-oxoglutarate + H(+) = 5-enolpyruvoyl-6-hydroxy-2-succinyl-cyclohex-3-ene-1-carboxylate + CO2</text>
        <dbReference type="Rhea" id="RHEA:25593"/>
        <dbReference type="ChEBI" id="CHEBI:15378"/>
        <dbReference type="ChEBI" id="CHEBI:16526"/>
        <dbReference type="ChEBI" id="CHEBI:16810"/>
        <dbReference type="ChEBI" id="CHEBI:29780"/>
        <dbReference type="ChEBI" id="CHEBI:58818"/>
        <dbReference type="EC" id="2.2.1.9"/>
    </reaction>
</comment>
<evidence type="ECO:0000259" key="9">
    <source>
        <dbReference type="Pfam" id="PF16582"/>
    </source>
</evidence>
<keyword evidence="4 6" id="KW-0786">Thiamine pyrophosphate</keyword>
<dbReference type="InterPro" id="IPR032264">
    <property type="entry name" value="MenD_middle"/>
</dbReference>
<dbReference type="Proteomes" id="UP000553034">
    <property type="component" value="Unassembled WGS sequence"/>
</dbReference>
<comment type="subunit">
    <text evidence="6">Homodimer.</text>
</comment>
<evidence type="ECO:0000256" key="5">
    <source>
        <dbReference type="ARBA" id="ARBA00023211"/>
    </source>
</evidence>
<dbReference type="PIRSF" id="PIRSF004983">
    <property type="entry name" value="MenD"/>
    <property type="match status" value="1"/>
</dbReference>
<keyword evidence="3 6" id="KW-0460">Magnesium</keyword>
<name>A0A840F0K3_9FLAO</name>
<comment type="cofactor">
    <cofactor evidence="6">
        <name>Mg(2+)</name>
        <dbReference type="ChEBI" id="CHEBI:18420"/>
    </cofactor>
    <cofactor evidence="6">
        <name>Mn(2+)</name>
        <dbReference type="ChEBI" id="CHEBI:29035"/>
    </cofactor>
</comment>
<dbReference type="InterPro" id="IPR029061">
    <property type="entry name" value="THDP-binding"/>
</dbReference>
<protein>
    <recommendedName>
        <fullName evidence="6">2-succinyl-5-enolpyruvyl-6-hydroxy-3-cyclohexene-1-carboxylate synthase</fullName>
        <shortName evidence="6">SEPHCHC synthase</shortName>
        <ecNumber evidence="6">2.2.1.9</ecNumber>
    </recommendedName>
    <alternativeName>
        <fullName evidence="6">Menaquinone biosynthesis protein MenD</fullName>
    </alternativeName>
</protein>
<evidence type="ECO:0000256" key="4">
    <source>
        <dbReference type="ARBA" id="ARBA00023052"/>
    </source>
</evidence>
<evidence type="ECO:0000256" key="6">
    <source>
        <dbReference type="HAMAP-Rule" id="MF_01659"/>
    </source>
</evidence>
<dbReference type="RefSeq" id="WP_183478138.1">
    <property type="nucleotide sequence ID" value="NZ_JACIFO010000010.1"/>
</dbReference>
<comment type="pathway">
    <text evidence="6">Quinol/quinone metabolism; 1,4-dihydroxy-2-naphthoate biosynthesis; 1,4-dihydroxy-2-naphthoate from chorismate: step 2/7.</text>
</comment>
<dbReference type="CDD" id="cd07037">
    <property type="entry name" value="TPP_PYR_MenD"/>
    <property type="match status" value="1"/>
</dbReference>
<dbReference type="Gene3D" id="3.40.50.1220">
    <property type="entry name" value="TPP-binding domain"/>
    <property type="match status" value="1"/>
</dbReference>
<dbReference type="InterPro" id="IPR011766">
    <property type="entry name" value="TPP_enzyme_TPP-bd"/>
</dbReference>
<evidence type="ECO:0000256" key="3">
    <source>
        <dbReference type="ARBA" id="ARBA00022842"/>
    </source>
</evidence>
<dbReference type="NCBIfam" id="TIGR00173">
    <property type="entry name" value="menD"/>
    <property type="match status" value="1"/>
</dbReference>
<dbReference type="SUPFAM" id="SSF52518">
    <property type="entry name" value="Thiamin diphosphate-binding fold (THDP-binding)"/>
    <property type="match status" value="2"/>
</dbReference>
<dbReference type="HAMAP" id="MF_01659">
    <property type="entry name" value="MenD"/>
    <property type="match status" value="1"/>
</dbReference>
<reference evidence="10 11" key="1">
    <citation type="submission" date="2020-08" db="EMBL/GenBank/DDBJ databases">
        <title>Genomic Encyclopedia of Type Strains, Phase IV (KMG-IV): sequencing the most valuable type-strain genomes for metagenomic binning, comparative biology and taxonomic classification.</title>
        <authorList>
            <person name="Goeker M."/>
        </authorList>
    </citation>
    <scope>NUCLEOTIDE SEQUENCE [LARGE SCALE GENOMIC DNA]</scope>
    <source>
        <strain evidence="10 11">DSM 29568</strain>
    </source>
</reference>
<sequence length="578" mass="65696">MQYSSIPLAQSIVKLCISKGITDVVISPGSRNAPLTITFSNHPTINAYSIVDERSAAFFALGMAQQQAKPVALVCTSGSALLNYYPAIAEAYYSDIPLVVISADRPAERIDIGDGQTIRQKNVYQNHILYSANLYSELADSLGLDEKIKQKSFEVSKLNEREINLALNTAIEKNGPVHINVPFYEPLYNLTDGLEVSPIEIKPITEEKEINDASLKAYSEIWSKAKRKLVLVGVNQPDSITQEYLDWLAEDPSVLVFTETTSNLHHSDFITRIDKLIAPLEQKENSDEWFKKLQPDILLTIGGHVISKKIKAFLRKYQPKHHWHIDAKKALNTYFCLDRHFEVSPNVFLNKLKQQASYPKNAVYKDFWCSQAQERDKHHDKFMESLAYSDLKVFYYLNKHFPAQQVLQLSNSSIIRYAQLFKFSPEVAIYCNRGTSGIDGSTSTAVGSAHKASLPTTFITGDLSFFYDSNALWNAYIPNNFKMIVINNQGGGIFRILPGAKEVTNFDTYLETTHQLTAEHIAKMHRIAYFRQEGEQGLEDTIQRFLNEETGQPKLLEIFTPRTENDQYLRNYFKTIFP</sequence>
<dbReference type="UniPathway" id="UPA00079"/>
<dbReference type="InterPro" id="IPR012001">
    <property type="entry name" value="Thiamin_PyroP_enz_TPP-bd_dom"/>
</dbReference>
<comment type="caution">
    <text evidence="10">The sequence shown here is derived from an EMBL/GenBank/DDBJ whole genome shotgun (WGS) entry which is preliminary data.</text>
</comment>
<feature type="domain" description="Thiamine pyrophosphate enzyme TPP-binding" evidence="7">
    <location>
        <begin position="418"/>
        <end position="558"/>
    </location>
</feature>
<dbReference type="InterPro" id="IPR004433">
    <property type="entry name" value="MenaQ_synth_MenD"/>
</dbReference>
<keyword evidence="2 6" id="KW-0479">Metal-binding</keyword>
<keyword evidence="11" id="KW-1185">Reference proteome</keyword>
<evidence type="ECO:0000256" key="1">
    <source>
        <dbReference type="ARBA" id="ARBA00022679"/>
    </source>
</evidence>
<dbReference type="Gene3D" id="3.40.50.970">
    <property type="match status" value="2"/>
</dbReference>